<feature type="region of interest" description="Disordered" evidence="1">
    <location>
        <begin position="52"/>
        <end position="153"/>
    </location>
</feature>
<evidence type="ECO:0000313" key="3">
    <source>
        <dbReference type="Proteomes" id="UP000269793"/>
    </source>
</evidence>
<feature type="region of interest" description="Disordered" evidence="1">
    <location>
        <begin position="1"/>
        <end position="23"/>
    </location>
</feature>
<protein>
    <submittedName>
        <fullName evidence="2">Uncharacterized protein</fullName>
    </submittedName>
</protein>
<organism evidence="2 3">
    <name type="scientific">Malassezia restricta (strain ATCC 96810 / NBRC 103918 / CBS 7877)</name>
    <name type="common">Seborrheic dermatitis infection agent</name>
    <dbReference type="NCBI Taxonomy" id="425264"/>
    <lineage>
        <taxon>Eukaryota</taxon>
        <taxon>Fungi</taxon>
        <taxon>Dikarya</taxon>
        <taxon>Basidiomycota</taxon>
        <taxon>Ustilaginomycotina</taxon>
        <taxon>Malasseziomycetes</taxon>
        <taxon>Malasseziales</taxon>
        <taxon>Malasseziaceae</taxon>
        <taxon>Malassezia</taxon>
    </lineage>
</organism>
<feature type="region of interest" description="Disordered" evidence="1">
    <location>
        <begin position="244"/>
        <end position="289"/>
    </location>
</feature>
<name>A0A3G2S8E9_MALR7</name>
<dbReference type="AlphaFoldDB" id="A0A3G2S8E9"/>
<feature type="region of interest" description="Disordered" evidence="1">
    <location>
        <begin position="217"/>
        <end position="236"/>
    </location>
</feature>
<dbReference type="OrthoDB" id="3358973at2759"/>
<dbReference type="EMBL" id="CP033153">
    <property type="protein sequence ID" value="AYO44150.1"/>
    <property type="molecule type" value="Genomic_DNA"/>
</dbReference>
<keyword evidence="3" id="KW-1185">Reference proteome</keyword>
<evidence type="ECO:0000313" key="2">
    <source>
        <dbReference type="EMBL" id="AYO44150.1"/>
    </source>
</evidence>
<evidence type="ECO:0000256" key="1">
    <source>
        <dbReference type="SAM" id="MobiDB-lite"/>
    </source>
</evidence>
<feature type="region of interest" description="Disordered" evidence="1">
    <location>
        <begin position="183"/>
        <end position="202"/>
    </location>
</feature>
<accession>A0A3G2S8E9</accession>
<feature type="compositionally biased region" description="Polar residues" evidence="1">
    <location>
        <begin position="320"/>
        <end position="332"/>
    </location>
</feature>
<sequence>MSAADAEPATSGSMNARSMSTSSFTTAVPPTFIVTEVPDVPPEDDTYALAGQTEYTQTEEQRLETRHVEEYLRRMSEKHRTQKRARHNQPQAASTSGSTGLVRRISTSLSRVPSLRHQRRAPSEQPYENTTTGSAYEMTPSHYGAQPAPLHEVPHSTIQGYEPIAGDADESQSPSVHIPEASYSRQELHDQTPLNRAPTGDMSTISLEDLHEPREALDAPESAVISSPTDMSDASAAQRRLHARNFPTVTAGKASSKQMQRTLTQRQRAKAGGSWAPTIPEGDAHADVGIPRDLNSEALGASTNVKKDDPFETPPFSASLGRSSSTDLQELPLQSQSYPSAVLMTTDSAATPSRDLGTSERKNRWYWSDLLLGCGLCDTTNEEDEQAARTNPME</sequence>
<dbReference type="Proteomes" id="UP000269793">
    <property type="component" value="Chromosome VI"/>
</dbReference>
<proteinExistence type="predicted"/>
<feature type="compositionally biased region" description="Polar residues" evidence="1">
    <location>
        <begin position="88"/>
        <end position="111"/>
    </location>
</feature>
<gene>
    <name evidence="2" type="ORF">DNF11_3200</name>
</gene>
<reference evidence="2 3" key="1">
    <citation type="submission" date="2018-10" db="EMBL/GenBank/DDBJ databases">
        <title>Complete genome sequence of Malassezia restricta CBS 7877.</title>
        <authorList>
            <person name="Morand S.C."/>
            <person name="Bertignac M."/>
            <person name="Iltis A."/>
            <person name="Kolder I."/>
            <person name="Pirovano W."/>
            <person name="Jourdain R."/>
            <person name="Clavaud C."/>
        </authorList>
    </citation>
    <scope>NUCLEOTIDE SEQUENCE [LARGE SCALE GENOMIC DNA]</scope>
    <source>
        <strain evidence="2 3">CBS 7877</strain>
    </source>
</reference>
<feature type="compositionally biased region" description="Basic and acidic residues" evidence="1">
    <location>
        <begin position="59"/>
        <end position="79"/>
    </location>
</feature>
<feature type="region of interest" description="Disordered" evidence="1">
    <location>
        <begin position="301"/>
        <end position="332"/>
    </location>
</feature>
<feature type="compositionally biased region" description="Polar residues" evidence="1">
    <location>
        <begin position="253"/>
        <end position="266"/>
    </location>
</feature>
<dbReference type="VEuPathDB" id="FungiDB:DNF11_3200"/>
<feature type="compositionally biased region" description="Polar residues" evidence="1">
    <location>
        <begin position="10"/>
        <end position="23"/>
    </location>
</feature>